<feature type="transmembrane region" description="Helical" evidence="19">
    <location>
        <begin position="136"/>
        <end position="155"/>
    </location>
</feature>
<protein>
    <recommendedName>
        <fullName evidence="6 19">Adenosylcobinamide-GDP ribazoletransferase</fullName>
        <ecNumber evidence="5 19">2.7.8.26</ecNumber>
    </recommendedName>
    <alternativeName>
        <fullName evidence="16 19">Cobalamin synthase</fullName>
    </alternativeName>
    <alternativeName>
        <fullName evidence="15 19">Cobalamin-5'-phosphate synthase</fullName>
    </alternativeName>
</protein>
<dbReference type="NCBIfam" id="NF001278">
    <property type="entry name" value="PRK00235.1-5"/>
    <property type="match status" value="1"/>
</dbReference>
<dbReference type="eggNOG" id="COG0368">
    <property type="taxonomic scope" value="Bacteria"/>
</dbReference>
<keyword evidence="12 19" id="KW-1133">Transmembrane helix</keyword>
<evidence type="ECO:0000256" key="7">
    <source>
        <dbReference type="ARBA" id="ARBA00022475"/>
    </source>
</evidence>
<keyword evidence="13 19" id="KW-0472">Membrane</keyword>
<evidence type="ECO:0000256" key="6">
    <source>
        <dbReference type="ARBA" id="ARBA00015850"/>
    </source>
</evidence>
<dbReference type="PANTHER" id="PTHR34148">
    <property type="entry name" value="ADENOSYLCOBINAMIDE-GDP RIBAZOLETRANSFERASE"/>
    <property type="match status" value="1"/>
</dbReference>
<evidence type="ECO:0000256" key="12">
    <source>
        <dbReference type="ARBA" id="ARBA00022989"/>
    </source>
</evidence>
<evidence type="ECO:0000313" key="20">
    <source>
        <dbReference type="EMBL" id="SIO13421.1"/>
    </source>
</evidence>
<keyword evidence="11 19" id="KW-0460">Magnesium</keyword>
<evidence type="ECO:0000256" key="10">
    <source>
        <dbReference type="ARBA" id="ARBA00022692"/>
    </source>
</evidence>
<comment type="catalytic activity">
    <reaction evidence="18 19">
        <text>alpha-ribazole 5'-phosphate + adenosylcob(III)inamide-GDP = adenosylcob(III)alamin 5'-phosphate + GMP + H(+)</text>
        <dbReference type="Rhea" id="RHEA:23560"/>
        <dbReference type="ChEBI" id="CHEBI:15378"/>
        <dbReference type="ChEBI" id="CHEBI:57918"/>
        <dbReference type="ChEBI" id="CHEBI:58115"/>
        <dbReference type="ChEBI" id="CHEBI:60487"/>
        <dbReference type="ChEBI" id="CHEBI:60493"/>
        <dbReference type="EC" id="2.7.8.26"/>
    </reaction>
</comment>
<evidence type="ECO:0000256" key="8">
    <source>
        <dbReference type="ARBA" id="ARBA00022573"/>
    </source>
</evidence>
<accession>A0A1N6H0T5</accession>
<evidence type="ECO:0000256" key="3">
    <source>
        <dbReference type="ARBA" id="ARBA00004663"/>
    </source>
</evidence>
<feature type="transmembrane region" description="Helical" evidence="19">
    <location>
        <begin position="32"/>
        <end position="53"/>
    </location>
</feature>
<evidence type="ECO:0000256" key="2">
    <source>
        <dbReference type="ARBA" id="ARBA00004651"/>
    </source>
</evidence>
<organism evidence="20 21">
    <name type="scientific">Nitrosomonas cryotolerans ATCC 49181</name>
    <dbReference type="NCBI Taxonomy" id="1131553"/>
    <lineage>
        <taxon>Bacteria</taxon>
        <taxon>Pseudomonadati</taxon>
        <taxon>Pseudomonadota</taxon>
        <taxon>Betaproteobacteria</taxon>
        <taxon>Nitrosomonadales</taxon>
        <taxon>Nitrosomonadaceae</taxon>
        <taxon>Nitrosomonas</taxon>
    </lineage>
</organism>
<dbReference type="NCBIfam" id="TIGR00317">
    <property type="entry name" value="cobS"/>
    <property type="match status" value="1"/>
</dbReference>
<evidence type="ECO:0000256" key="1">
    <source>
        <dbReference type="ARBA" id="ARBA00001946"/>
    </source>
</evidence>
<dbReference type="GO" id="GO:0009236">
    <property type="term" value="P:cobalamin biosynthetic process"/>
    <property type="evidence" value="ECO:0007669"/>
    <property type="project" value="UniProtKB-UniRule"/>
</dbReference>
<evidence type="ECO:0000256" key="18">
    <source>
        <dbReference type="ARBA" id="ARBA00049504"/>
    </source>
</evidence>
<evidence type="ECO:0000256" key="19">
    <source>
        <dbReference type="HAMAP-Rule" id="MF_00719"/>
    </source>
</evidence>
<dbReference type="GO" id="GO:0005886">
    <property type="term" value="C:plasma membrane"/>
    <property type="evidence" value="ECO:0007669"/>
    <property type="project" value="UniProtKB-SubCell"/>
</dbReference>
<evidence type="ECO:0000256" key="5">
    <source>
        <dbReference type="ARBA" id="ARBA00013200"/>
    </source>
</evidence>
<evidence type="ECO:0000256" key="16">
    <source>
        <dbReference type="ARBA" id="ARBA00032853"/>
    </source>
</evidence>
<name>A0A1N6H0T5_9PROT</name>
<dbReference type="RefSeq" id="WP_218146786.1">
    <property type="nucleotide sequence ID" value="NZ_FSRO01000001.1"/>
</dbReference>
<feature type="transmembrane region" description="Helical" evidence="19">
    <location>
        <begin position="176"/>
        <end position="206"/>
    </location>
</feature>
<comment type="function">
    <text evidence="14 19">Joins adenosylcobinamide-GDP and alpha-ribazole to generate adenosylcobalamin (Ado-cobalamin). Also synthesizes adenosylcobalamin 5'-phosphate from adenosylcobinamide-GDP and alpha-ribazole 5'-phosphate.</text>
</comment>
<evidence type="ECO:0000256" key="14">
    <source>
        <dbReference type="ARBA" id="ARBA00025228"/>
    </source>
</evidence>
<evidence type="ECO:0000256" key="15">
    <source>
        <dbReference type="ARBA" id="ARBA00032605"/>
    </source>
</evidence>
<comment type="subcellular location">
    <subcellularLocation>
        <location evidence="2 19">Cell membrane</location>
        <topology evidence="2 19">Multi-pass membrane protein</topology>
    </subcellularLocation>
</comment>
<dbReference type="STRING" id="44575.SAMN05216419_10688"/>
<sequence length="244" mass="26065">MIQPFLIALQFLTRLPVRLKSQPSEHDIGRSLLYYPLVGLLIGALLVASSWLLSDTPPFVAAALLVTLWVILTGGLHLDGLADSADAWIGGMGDRDKTLTIMKDPNCGPFGVVAILLVLQLKLATLHALFVNDAPIVLFIAVILGRTLLPLLLLTTPYVRSHGLGSALARHQPRNLSIIVVITTIIFILFIYTVNSLALIMAAAIVFLSVRASMLHRIGGTTGDTAGALVEITEVAVLLAAVLI</sequence>
<comment type="catalytic activity">
    <reaction evidence="17 19">
        <text>alpha-ribazole + adenosylcob(III)inamide-GDP = adenosylcob(III)alamin + GMP + H(+)</text>
        <dbReference type="Rhea" id="RHEA:16049"/>
        <dbReference type="ChEBI" id="CHEBI:10329"/>
        <dbReference type="ChEBI" id="CHEBI:15378"/>
        <dbReference type="ChEBI" id="CHEBI:18408"/>
        <dbReference type="ChEBI" id="CHEBI:58115"/>
        <dbReference type="ChEBI" id="CHEBI:60487"/>
        <dbReference type="EC" id="2.7.8.26"/>
    </reaction>
</comment>
<dbReference type="GO" id="GO:0051073">
    <property type="term" value="F:adenosylcobinamide-GDP ribazoletransferase activity"/>
    <property type="evidence" value="ECO:0007669"/>
    <property type="project" value="UniProtKB-UniRule"/>
</dbReference>
<dbReference type="EC" id="2.7.8.26" evidence="5 19"/>
<dbReference type="EMBL" id="FSRO01000001">
    <property type="protein sequence ID" value="SIO13421.1"/>
    <property type="molecule type" value="Genomic_DNA"/>
</dbReference>
<dbReference type="UniPathway" id="UPA00148">
    <property type="reaction ID" value="UER00238"/>
</dbReference>
<reference evidence="20 21" key="1">
    <citation type="submission" date="2016-12" db="EMBL/GenBank/DDBJ databases">
        <authorList>
            <person name="Song W.-J."/>
            <person name="Kurnit D.M."/>
        </authorList>
    </citation>
    <scope>NUCLEOTIDE SEQUENCE [LARGE SCALE GENOMIC DNA]</scope>
    <source>
        <strain evidence="20 21">ATCC 49181</strain>
    </source>
</reference>
<keyword evidence="21" id="KW-1185">Reference proteome</keyword>
<feature type="transmembrane region" description="Helical" evidence="19">
    <location>
        <begin position="59"/>
        <end position="78"/>
    </location>
</feature>
<evidence type="ECO:0000256" key="13">
    <source>
        <dbReference type="ARBA" id="ARBA00023136"/>
    </source>
</evidence>
<comment type="pathway">
    <text evidence="3 19">Cofactor biosynthesis; adenosylcobalamin biosynthesis; adenosylcobalamin from cob(II)yrinate a,c-diamide: step 7/7.</text>
</comment>
<keyword evidence="8 19" id="KW-0169">Cobalamin biosynthesis</keyword>
<proteinExistence type="inferred from homology"/>
<evidence type="ECO:0000256" key="11">
    <source>
        <dbReference type="ARBA" id="ARBA00022842"/>
    </source>
</evidence>
<evidence type="ECO:0000256" key="17">
    <source>
        <dbReference type="ARBA" id="ARBA00048623"/>
    </source>
</evidence>
<dbReference type="PANTHER" id="PTHR34148:SF1">
    <property type="entry name" value="ADENOSYLCOBINAMIDE-GDP RIBAZOLETRANSFERASE"/>
    <property type="match status" value="1"/>
</dbReference>
<feature type="transmembrane region" description="Helical" evidence="19">
    <location>
        <begin position="107"/>
        <end position="130"/>
    </location>
</feature>
<keyword evidence="7 19" id="KW-1003">Cell membrane</keyword>
<gene>
    <name evidence="19" type="primary">cobS</name>
    <name evidence="20" type="ORF">SAMN02743940_0964</name>
</gene>
<evidence type="ECO:0000313" key="21">
    <source>
        <dbReference type="Proteomes" id="UP000185062"/>
    </source>
</evidence>
<dbReference type="Pfam" id="PF02654">
    <property type="entry name" value="CobS"/>
    <property type="match status" value="1"/>
</dbReference>
<dbReference type="Proteomes" id="UP000185062">
    <property type="component" value="Unassembled WGS sequence"/>
</dbReference>
<evidence type="ECO:0000256" key="9">
    <source>
        <dbReference type="ARBA" id="ARBA00022679"/>
    </source>
</evidence>
<comment type="similarity">
    <text evidence="4 19">Belongs to the CobS family.</text>
</comment>
<dbReference type="GO" id="GO:0008818">
    <property type="term" value="F:cobalamin 5'-phosphate synthase activity"/>
    <property type="evidence" value="ECO:0007669"/>
    <property type="project" value="UniProtKB-UniRule"/>
</dbReference>
<dbReference type="HAMAP" id="MF_00719">
    <property type="entry name" value="CobS"/>
    <property type="match status" value="1"/>
</dbReference>
<dbReference type="AlphaFoldDB" id="A0A1N6H0T5"/>
<comment type="cofactor">
    <cofactor evidence="1 19">
        <name>Mg(2+)</name>
        <dbReference type="ChEBI" id="CHEBI:18420"/>
    </cofactor>
</comment>
<evidence type="ECO:0000256" key="4">
    <source>
        <dbReference type="ARBA" id="ARBA00010561"/>
    </source>
</evidence>
<keyword evidence="10 19" id="KW-0812">Transmembrane</keyword>
<dbReference type="InterPro" id="IPR003805">
    <property type="entry name" value="CobS"/>
</dbReference>
<keyword evidence="9 19" id="KW-0808">Transferase</keyword>